<evidence type="ECO:0000313" key="1">
    <source>
        <dbReference type="EMBL" id="KAJ7634355.1"/>
    </source>
</evidence>
<dbReference type="EMBL" id="JARKIF010000007">
    <property type="protein sequence ID" value="KAJ7634355.1"/>
    <property type="molecule type" value="Genomic_DNA"/>
</dbReference>
<gene>
    <name evidence="1" type="ORF">FB45DRAFT_1056422</name>
</gene>
<sequence>MCTHFGQRQVPTMDYDKLVKCGFPRCEKDEPRTLGKALEHLHHQHSYSLLRCNAHCTDDVCDPLACTVDHHNKSCFKLAADFLFHDDARIWSHDTIPQELRRKMPATTLIDFRRGDQAKRWWARIFDDMNGLLPENGKKKKKKDKEIDPSTLRVVPFEPKRLPKKKKAGKTAATQALALATPSPNNWRLRLCLTEIAKDARFKALNAPALADAIDSVTVLVGTKKEDMPACGIEFTGPVFARFLIAVKKWRRQTEIEECVKELVKKGLVTGRLRETLLAEEHVDLQGLLTTSAGDMGEYELVVDEDQWAAIVAHIESYLEQNQ</sequence>
<accession>A0AAD7FRG7</accession>
<name>A0AAD7FRG7_9AGAR</name>
<dbReference type="Proteomes" id="UP001221142">
    <property type="component" value="Unassembled WGS sequence"/>
</dbReference>
<protein>
    <submittedName>
        <fullName evidence="1">Uncharacterized protein</fullName>
    </submittedName>
</protein>
<reference evidence="1" key="1">
    <citation type="submission" date="2023-03" db="EMBL/GenBank/DDBJ databases">
        <title>Massive genome expansion in bonnet fungi (Mycena s.s.) driven by repeated elements and novel gene families across ecological guilds.</title>
        <authorList>
            <consortium name="Lawrence Berkeley National Laboratory"/>
            <person name="Harder C.B."/>
            <person name="Miyauchi S."/>
            <person name="Viragh M."/>
            <person name="Kuo A."/>
            <person name="Thoen E."/>
            <person name="Andreopoulos B."/>
            <person name="Lu D."/>
            <person name="Skrede I."/>
            <person name="Drula E."/>
            <person name="Henrissat B."/>
            <person name="Morin E."/>
            <person name="Kohler A."/>
            <person name="Barry K."/>
            <person name="LaButti K."/>
            <person name="Morin E."/>
            <person name="Salamov A."/>
            <person name="Lipzen A."/>
            <person name="Mereny Z."/>
            <person name="Hegedus B."/>
            <person name="Baldrian P."/>
            <person name="Stursova M."/>
            <person name="Weitz H."/>
            <person name="Taylor A."/>
            <person name="Grigoriev I.V."/>
            <person name="Nagy L.G."/>
            <person name="Martin F."/>
            <person name="Kauserud H."/>
        </authorList>
    </citation>
    <scope>NUCLEOTIDE SEQUENCE</scope>
    <source>
        <strain evidence="1">9284</strain>
    </source>
</reference>
<comment type="caution">
    <text evidence="1">The sequence shown here is derived from an EMBL/GenBank/DDBJ whole genome shotgun (WGS) entry which is preliminary data.</text>
</comment>
<organism evidence="1 2">
    <name type="scientific">Roridomyces roridus</name>
    <dbReference type="NCBI Taxonomy" id="1738132"/>
    <lineage>
        <taxon>Eukaryota</taxon>
        <taxon>Fungi</taxon>
        <taxon>Dikarya</taxon>
        <taxon>Basidiomycota</taxon>
        <taxon>Agaricomycotina</taxon>
        <taxon>Agaricomycetes</taxon>
        <taxon>Agaricomycetidae</taxon>
        <taxon>Agaricales</taxon>
        <taxon>Marasmiineae</taxon>
        <taxon>Mycenaceae</taxon>
        <taxon>Roridomyces</taxon>
    </lineage>
</organism>
<proteinExistence type="predicted"/>
<evidence type="ECO:0000313" key="2">
    <source>
        <dbReference type="Proteomes" id="UP001221142"/>
    </source>
</evidence>
<keyword evidence="2" id="KW-1185">Reference proteome</keyword>
<dbReference type="AlphaFoldDB" id="A0AAD7FRG7"/>